<name>A0A812TGN0_9DINO</name>
<feature type="coiled-coil region" evidence="1">
    <location>
        <begin position="141"/>
        <end position="168"/>
    </location>
</feature>
<evidence type="ECO:0000256" key="2">
    <source>
        <dbReference type="SAM" id="MobiDB-lite"/>
    </source>
</evidence>
<keyword evidence="1" id="KW-0175">Coiled coil</keyword>
<dbReference type="AlphaFoldDB" id="A0A812TGN0"/>
<sequence length="414" mass="45899">MPRFASFFCLDLSGSSVELDQDRELAKDAKKQPKEMKVEVKKELRQEVNKKVGSQMQKEGASVMEQKLSLEEVKEEGKKEARNVAQETTRRVAQKVKTDKVNEHELRMDAQAVKDEVKEEVGEGLQEGVKQVKTEVKEEVVEEVTSEIKNEVQAKQEVKREVEQVKSLLRDLAWTIQMIRVNRECAEEAQHMRVVKSEEAEGAGWIRPSTRRCISHKRPNISSPSFESRLPEGAEKCLAFLSSGKTRLPAKPCGPASPFLGLATAPWEGCEEERALFNDHGKDNSGCGPKPEHLQDAAAKQRRVAEKMKMWPSMHDLPTQAPRGRRPPPRCWRRARAARRGGAGQNVRAPSGGGVPMEPLSEVPHAARAVRWSLGDKAWRMQCQVGKNRKLGRGEGLEAGGGPAQAAGDGEGAG</sequence>
<evidence type="ECO:0000256" key="1">
    <source>
        <dbReference type="SAM" id="Coils"/>
    </source>
</evidence>
<feature type="region of interest" description="Disordered" evidence="2">
    <location>
        <begin position="387"/>
        <end position="414"/>
    </location>
</feature>
<feature type="compositionally biased region" description="Gly residues" evidence="2">
    <location>
        <begin position="397"/>
        <end position="414"/>
    </location>
</feature>
<proteinExistence type="predicted"/>
<feature type="region of interest" description="Disordered" evidence="2">
    <location>
        <begin position="337"/>
        <end position="356"/>
    </location>
</feature>
<gene>
    <name evidence="3" type="ORF">SNAT2548_LOCUS29966</name>
</gene>
<protein>
    <submittedName>
        <fullName evidence="3">Uncharacterized protein</fullName>
    </submittedName>
</protein>
<evidence type="ECO:0000313" key="3">
    <source>
        <dbReference type="EMBL" id="CAE7534702.1"/>
    </source>
</evidence>
<accession>A0A812TGN0</accession>
<dbReference type="EMBL" id="CAJNDS010002584">
    <property type="protein sequence ID" value="CAE7534702.1"/>
    <property type="molecule type" value="Genomic_DNA"/>
</dbReference>
<evidence type="ECO:0000313" key="4">
    <source>
        <dbReference type="Proteomes" id="UP000604046"/>
    </source>
</evidence>
<comment type="caution">
    <text evidence="3">The sequence shown here is derived from an EMBL/GenBank/DDBJ whole genome shotgun (WGS) entry which is preliminary data.</text>
</comment>
<dbReference type="Proteomes" id="UP000604046">
    <property type="component" value="Unassembled WGS sequence"/>
</dbReference>
<keyword evidence="4" id="KW-1185">Reference proteome</keyword>
<feature type="region of interest" description="Disordered" evidence="2">
    <location>
        <begin position="74"/>
        <end position="98"/>
    </location>
</feature>
<reference evidence="3" key="1">
    <citation type="submission" date="2021-02" db="EMBL/GenBank/DDBJ databases">
        <authorList>
            <person name="Dougan E. K."/>
            <person name="Rhodes N."/>
            <person name="Thang M."/>
            <person name="Chan C."/>
        </authorList>
    </citation>
    <scope>NUCLEOTIDE SEQUENCE</scope>
</reference>
<organism evidence="3 4">
    <name type="scientific">Symbiodinium natans</name>
    <dbReference type="NCBI Taxonomy" id="878477"/>
    <lineage>
        <taxon>Eukaryota</taxon>
        <taxon>Sar</taxon>
        <taxon>Alveolata</taxon>
        <taxon>Dinophyceae</taxon>
        <taxon>Suessiales</taxon>
        <taxon>Symbiodiniaceae</taxon>
        <taxon>Symbiodinium</taxon>
    </lineage>
</organism>